<gene>
    <name evidence="2" type="ORF">MMF93_26040</name>
</gene>
<dbReference type="EMBL" id="CP093846">
    <property type="protein sequence ID" value="UNS99525.1"/>
    <property type="molecule type" value="Genomic_DNA"/>
</dbReference>
<sequence>MVQCQRRRDAPLRQSGRGYGIRNPTWLHGRTYLVGERAAAANLACRNPEVHLGAPAKDGKPQTVPADTYIVEVESRHVPEDGAESKKAMKRFIVPFAEAVKEQAPCR</sequence>
<protein>
    <submittedName>
        <fullName evidence="2">Uncharacterized protein</fullName>
    </submittedName>
</protein>
<dbReference type="Proteomes" id="UP001202244">
    <property type="component" value="Chromosome"/>
</dbReference>
<evidence type="ECO:0000313" key="2">
    <source>
        <dbReference type="EMBL" id="UNS99525.1"/>
    </source>
</evidence>
<feature type="region of interest" description="Disordered" evidence="1">
    <location>
        <begin position="1"/>
        <end position="20"/>
    </location>
</feature>
<organism evidence="2 3">
    <name type="scientific">Streptomyces tubbatahanensis</name>
    <dbReference type="NCBI Taxonomy" id="2923272"/>
    <lineage>
        <taxon>Bacteria</taxon>
        <taxon>Bacillati</taxon>
        <taxon>Actinomycetota</taxon>
        <taxon>Actinomycetes</taxon>
        <taxon>Kitasatosporales</taxon>
        <taxon>Streptomycetaceae</taxon>
        <taxon>Streptomyces</taxon>
    </lineage>
</organism>
<feature type="compositionally biased region" description="Basic and acidic residues" evidence="1">
    <location>
        <begin position="1"/>
        <end position="11"/>
    </location>
</feature>
<evidence type="ECO:0000313" key="3">
    <source>
        <dbReference type="Proteomes" id="UP001202244"/>
    </source>
</evidence>
<reference evidence="2 3" key="1">
    <citation type="journal article" date="2023" name="Microbiol. Spectr.">
        <title>Synergy between Genome Mining, Metabolomics, and Bioinformatics Uncovers Antibacterial Chlorinated Carbazole Alkaloids and Their Biosynthetic Gene Cluster from Streptomyces tubbatahanensis sp. nov., a Novel Actinomycete Isolated from Sulu Sea, Philippines.</title>
        <authorList>
            <person name="Tenebro C.P."/>
            <person name="Trono D.J.V.L."/>
            <person name="Balida L.A.P."/>
            <person name="Bayog L.K.A."/>
            <person name="Bruna J.R."/>
            <person name="Sabido E.M."/>
            <person name="Caspe D.P.C."/>
            <person name="de Los Santos E.L.C."/>
            <person name="Saludes J.P."/>
            <person name="Dalisay D.S."/>
        </authorList>
    </citation>
    <scope>NUCLEOTIDE SEQUENCE [LARGE SCALE GENOMIC DNA]</scope>
    <source>
        <strain evidence="2 3">DSD3025</strain>
    </source>
</reference>
<name>A0ABY3XYA9_9ACTN</name>
<evidence type="ECO:0000256" key="1">
    <source>
        <dbReference type="SAM" id="MobiDB-lite"/>
    </source>
</evidence>
<dbReference type="RefSeq" id="WP_242755288.1">
    <property type="nucleotide sequence ID" value="NZ_CP093846.1"/>
</dbReference>
<proteinExistence type="predicted"/>
<accession>A0ABY3XYA9</accession>
<keyword evidence="3" id="KW-1185">Reference proteome</keyword>